<name>A0ABR3Y1C2_9PEZI</name>
<sequence length="511" mass="54007">MAAQSFVPHAQSYQPAVTSPNTYSMSSLSLKFDRDATGSLGSRTPYHNAPLTAAAAIIRGLPLNTSEESLRLMMVFSKELVNVEMLPAEQSEDPGFRSAILKFRSLDGAQEAKNILDGKPNISNDAKMIVEILGESPASSARLPMETSLAAAAAASTTASSTASSATSSRQASRFNDAFQSMEGSTTTIGSFYGPSDLGGSEAAHYQKLYSPQAPIGNHLSDRPRISGKTLINNDAADDDETGELLKDPVAYAENGALGGQQRRATAPQIPISRMAGLSLNTTAPPMPPASMPLYSHHALSMNGMSNPMSPSVMAVPPPPHHYNSRMRQTLPPANPADQNPPCNTLYVGNLPNETSEEELKAIFSKQRGYKRLCFRTKQNGPMCFVEFEDVSFATKALKDLYGQLLHNSQKGGIRLSFSKNPLGVRSPPAHGQNSAVNMATMNGGLSMSGNGFTSVTGPPPGITVPPGLNGRLGYSGHAGFSDFSNVWGGYSPASMTASASAGFPPNSMGR</sequence>
<dbReference type="PANTHER" id="PTHR10501">
    <property type="entry name" value="U1 SMALL NUCLEAR RIBONUCLEOPROTEIN A/U2 SMALL NUCLEAR RIBONUCLEOPROTEIN B"/>
    <property type="match status" value="1"/>
</dbReference>
<dbReference type="CDD" id="cd00590">
    <property type="entry name" value="RRM_SF"/>
    <property type="match status" value="1"/>
</dbReference>
<dbReference type="EMBL" id="JAZHXJ010000018">
    <property type="protein sequence ID" value="KAL1882039.1"/>
    <property type="molecule type" value="Genomic_DNA"/>
</dbReference>
<dbReference type="Gene3D" id="3.30.70.330">
    <property type="match status" value="1"/>
</dbReference>
<evidence type="ECO:0000256" key="3">
    <source>
        <dbReference type="SAM" id="MobiDB-lite"/>
    </source>
</evidence>
<dbReference type="Proteomes" id="UP001586593">
    <property type="component" value="Unassembled WGS sequence"/>
</dbReference>
<dbReference type="InterPro" id="IPR012677">
    <property type="entry name" value="Nucleotide-bd_a/b_plait_sf"/>
</dbReference>
<keyword evidence="6" id="KW-1185">Reference proteome</keyword>
<comment type="caution">
    <text evidence="5">The sequence shown here is derived from an EMBL/GenBank/DDBJ whole genome shotgun (WGS) entry which is preliminary data.</text>
</comment>
<feature type="domain" description="RRM" evidence="4">
    <location>
        <begin position="344"/>
        <end position="421"/>
    </location>
</feature>
<protein>
    <recommendedName>
        <fullName evidence="4">RRM domain-containing protein</fullName>
    </recommendedName>
</protein>
<evidence type="ECO:0000313" key="5">
    <source>
        <dbReference type="EMBL" id="KAL1882039.1"/>
    </source>
</evidence>
<keyword evidence="1 2" id="KW-0694">RNA-binding</keyword>
<reference evidence="5 6" key="1">
    <citation type="journal article" date="2024" name="Commun. Biol.">
        <title>Comparative genomic analysis of thermophilic fungi reveals convergent evolutionary adaptations and gene losses.</title>
        <authorList>
            <person name="Steindorff A.S."/>
            <person name="Aguilar-Pontes M.V."/>
            <person name="Robinson A.J."/>
            <person name="Andreopoulos B."/>
            <person name="LaButti K."/>
            <person name="Kuo A."/>
            <person name="Mondo S."/>
            <person name="Riley R."/>
            <person name="Otillar R."/>
            <person name="Haridas S."/>
            <person name="Lipzen A."/>
            <person name="Grimwood J."/>
            <person name="Schmutz J."/>
            <person name="Clum A."/>
            <person name="Reid I.D."/>
            <person name="Moisan M.C."/>
            <person name="Butler G."/>
            <person name="Nguyen T.T.M."/>
            <person name="Dewar K."/>
            <person name="Conant G."/>
            <person name="Drula E."/>
            <person name="Henrissat B."/>
            <person name="Hansel C."/>
            <person name="Singer S."/>
            <person name="Hutchinson M.I."/>
            <person name="de Vries R.P."/>
            <person name="Natvig D.O."/>
            <person name="Powell A.J."/>
            <person name="Tsang A."/>
            <person name="Grigoriev I.V."/>
        </authorList>
    </citation>
    <scope>NUCLEOTIDE SEQUENCE [LARGE SCALE GENOMIC DNA]</scope>
    <source>
        <strain evidence="5 6">ATCC 24622</strain>
    </source>
</reference>
<dbReference type="SMART" id="SM00360">
    <property type="entry name" value="RRM"/>
    <property type="match status" value="2"/>
</dbReference>
<dbReference type="CDD" id="cd12245">
    <property type="entry name" value="RRM_scw1_like"/>
    <property type="match status" value="1"/>
</dbReference>
<dbReference type="Pfam" id="PF00076">
    <property type="entry name" value="RRM_1"/>
    <property type="match status" value="1"/>
</dbReference>
<dbReference type="PROSITE" id="PS50102">
    <property type="entry name" value="RRM"/>
    <property type="match status" value="1"/>
</dbReference>
<organism evidence="5 6">
    <name type="scientific">Phialemonium thermophilum</name>
    <dbReference type="NCBI Taxonomy" id="223376"/>
    <lineage>
        <taxon>Eukaryota</taxon>
        <taxon>Fungi</taxon>
        <taxon>Dikarya</taxon>
        <taxon>Ascomycota</taxon>
        <taxon>Pezizomycotina</taxon>
        <taxon>Sordariomycetes</taxon>
        <taxon>Sordariomycetidae</taxon>
        <taxon>Cephalothecales</taxon>
        <taxon>Cephalothecaceae</taxon>
        <taxon>Phialemonium</taxon>
    </lineage>
</organism>
<dbReference type="InterPro" id="IPR000504">
    <property type="entry name" value="RRM_dom"/>
</dbReference>
<feature type="region of interest" description="Disordered" evidence="3">
    <location>
        <begin position="213"/>
        <end position="242"/>
    </location>
</feature>
<evidence type="ECO:0000256" key="2">
    <source>
        <dbReference type="PROSITE-ProRule" id="PRU00176"/>
    </source>
</evidence>
<evidence type="ECO:0000313" key="6">
    <source>
        <dbReference type="Proteomes" id="UP001586593"/>
    </source>
</evidence>
<proteinExistence type="predicted"/>
<gene>
    <name evidence="5" type="ORF">VTK73DRAFT_2753</name>
</gene>
<evidence type="ECO:0000259" key="4">
    <source>
        <dbReference type="PROSITE" id="PS50102"/>
    </source>
</evidence>
<evidence type="ECO:0000256" key="1">
    <source>
        <dbReference type="ARBA" id="ARBA00022884"/>
    </source>
</evidence>
<accession>A0ABR3Y1C2</accession>
<dbReference type="SUPFAM" id="SSF54928">
    <property type="entry name" value="RNA-binding domain, RBD"/>
    <property type="match status" value="2"/>
</dbReference>
<dbReference type="InterPro" id="IPR035979">
    <property type="entry name" value="RBD_domain_sf"/>
</dbReference>